<dbReference type="EMBL" id="ASJR01000009">
    <property type="protein sequence ID" value="ERP31809.1"/>
    <property type="molecule type" value="Genomic_DNA"/>
</dbReference>
<dbReference type="GO" id="GO:0046872">
    <property type="term" value="F:metal ion binding"/>
    <property type="evidence" value="ECO:0007669"/>
    <property type="project" value="UniProtKB-KW"/>
</dbReference>
<dbReference type="InterPro" id="IPR005225">
    <property type="entry name" value="Small_GTP-bd"/>
</dbReference>
<comment type="subcellular location">
    <subcellularLocation>
        <location evidence="6">Cytoplasm</location>
    </subcellularLocation>
</comment>
<evidence type="ECO:0000313" key="12">
    <source>
        <dbReference type="Proteomes" id="UP000017148"/>
    </source>
</evidence>
<dbReference type="CDD" id="cd04164">
    <property type="entry name" value="trmE"/>
    <property type="match status" value="1"/>
</dbReference>
<feature type="binding site" evidence="6">
    <location>
        <begin position="360"/>
        <end position="362"/>
    </location>
    <ligand>
        <name>GTP</name>
        <dbReference type="ChEBI" id="CHEBI:37565"/>
    </ligand>
</feature>
<dbReference type="EC" id="3.6.-.-" evidence="6"/>
<keyword evidence="6" id="KW-0479">Metal-binding</keyword>
<dbReference type="NCBIfam" id="TIGR00231">
    <property type="entry name" value="small_GTP"/>
    <property type="match status" value="1"/>
</dbReference>
<comment type="similarity">
    <text evidence="1 6 7">Belongs to the TRAFAC class TrmE-Era-EngA-EngB-Septin-like GTPase superfamily. TrmE GTPase family.</text>
</comment>
<dbReference type="RefSeq" id="WP_022636728.1">
    <property type="nucleotide sequence ID" value="NZ_ASJR01000009.1"/>
</dbReference>
<dbReference type="GO" id="GO:0003924">
    <property type="term" value="F:GTPase activity"/>
    <property type="evidence" value="ECO:0007669"/>
    <property type="project" value="UniProtKB-UniRule"/>
</dbReference>
<evidence type="ECO:0000256" key="3">
    <source>
        <dbReference type="ARBA" id="ARBA00022741"/>
    </source>
</evidence>
<dbReference type="InterPro" id="IPR027368">
    <property type="entry name" value="MnmE_dom2"/>
</dbReference>
<comment type="cofactor">
    <cofactor evidence="6">
        <name>K(+)</name>
        <dbReference type="ChEBI" id="CHEBI:29103"/>
    </cofactor>
    <text evidence="6">Binds 1 potassium ion per subunit.</text>
</comment>
<dbReference type="InterPro" id="IPR006073">
    <property type="entry name" value="GTP-bd"/>
</dbReference>
<evidence type="ECO:0000259" key="10">
    <source>
        <dbReference type="Pfam" id="PF12631"/>
    </source>
</evidence>
<dbReference type="AlphaFoldDB" id="U7D5K3"/>
<feature type="binding site" evidence="6">
    <location>
        <position position="23"/>
    </location>
    <ligand>
        <name>(6S)-5-formyl-5,6,7,8-tetrahydrofolate</name>
        <dbReference type="ChEBI" id="CHEBI:57457"/>
    </ligand>
</feature>
<dbReference type="CDD" id="cd14858">
    <property type="entry name" value="TrmE_N"/>
    <property type="match status" value="1"/>
</dbReference>
<keyword evidence="6" id="KW-0378">Hydrolase</keyword>
<dbReference type="GO" id="GO:0005525">
    <property type="term" value="F:GTP binding"/>
    <property type="evidence" value="ECO:0007669"/>
    <property type="project" value="UniProtKB-UniRule"/>
</dbReference>
<evidence type="ECO:0000259" key="8">
    <source>
        <dbReference type="Pfam" id="PF01926"/>
    </source>
</evidence>
<evidence type="ECO:0000256" key="1">
    <source>
        <dbReference type="ARBA" id="ARBA00011043"/>
    </source>
</evidence>
<feature type="domain" description="G" evidence="8">
    <location>
        <begin position="224"/>
        <end position="321"/>
    </location>
</feature>
<dbReference type="InterPro" id="IPR025867">
    <property type="entry name" value="MnmE_helical"/>
</dbReference>
<dbReference type="SUPFAM" id="SSF52540">
    <property type="entry name" value="P-loop containing nucleoside triphosphate hydrolases"/>
    <property type="match status" value="1"/>
</dbReference>
<dbReference type="Pfam" id="PF12631">
    <property type="entry name" value="MnmE_helical"/>
    <property type="match status" value="1"/>
</dbReference>
<accession>U7D5K3</accession>
<dbReference type="Pfam" id="PF01926">
    <property type="entry name" value="MMR_HSR1"/>
    <property type="match status" value="1"/>
</dbReference>
<feature type="binding site" evidence="6">
    <location>
        <position position="236"/>
    </location>
    <ligand>
        <name>Mg(2+)</name>
        <dbReference type="ChEBI" id="CHEBI:18420"/>
    </ligand>
</feature>
<comment type="subunit">
    <text evidence="6">Homodimer. Heterotetramer of two MnmE and two MnmG subunits.</text>
</comment>
<dbReference type="Pfam" id="PF10396">
    <property type="entry name" value="TrmE_N"/>
    <property type="match status" value="1"/>
</dbReference>
<dbReference type="PATRIC" id="fig|1313304.3.peg.1199"/>
<proteinExistence type="inferred from homology"/>
<evidence type="ECO:0000256" key="2">
    <source>
        <dbReference type="ARBA" id="ARBA00022694"/>
    </source>
</evidence>
<keyword evidence="6" id="KW-0963">Cytoplasm</keyword>
<dbReference type="InterPro" id="IPR004520">
    <property type="entry name" value="GTPase_MnmE"/>
</dbReference>
<dbReference type="InterPro" id="IPR027417">
    <property type="entry name" value="P-loop_NTPase"/>
</dbReference>
<dbReference type="GO" id="GO:0002098">
    <property type="term" value="P:tRNA wobble uridine modification"/>
    <property type="evidence" value="ECO:0007669"/>
    <property type="project" value="TreeGrafter"/>
</dbReference>
<feature type="binding site" evidence="6">
    <location>
        <position position="257"/>
    </location>
    <ligand>
        <name>Mg(2+)</name>
        <dbReference type="ChEBI" id="CHEBI:18420"/>
    </ligand>
</feature>
<name>U7D5K3_9BACT</name>
<keyword evidence="6" id="KW-0460">Magnesium</keyword>
<dbReference type="STRING" id="1313304.CALK_1255"/>
<dbReference type="eggNOG" id="COG0486">
    <property type="taxonomic scope" value="Bacteria"/>
</dbReference>
<feature type="domain" description="GTP-binding protein TrmE N-terminal" evidence="9">
    <location>
        <begin position="6"/>
        <end position="123"/>
    </location>
</feature>
<keyword evidence="4 6" id="KW-0630">Potassium</keyword>
<dbReference type="Gene3D" id="3.40.50.300">
    <property type="entry name" value="P-loop containing nucleotide triphosphate hydrolases"/>
    <property type="match status" value="1"/>
</dbReference>
<keyword evidence="12" id="KW-1185">Reference proteome</keyword>
<dbReference type="GO" id="GO:0005737">
    <property type="term" value="C:cytoplasm"/>
    <property type="evidence" value="ECO:0007669"/>
    <property type="project" value="UniProtKB-SubCell"/>
</dbReference>
<feature type="binding site" evidence="6">
    <location>
        <position position="123"/>
    </location>
    <ligand>
        <name>(6S)-5-formyl-5,6,7,8-tetrahydrofolate</name>
        <dbReference type="ChEBI" id="CHEBI:57457"/>
    </ligand>
</feature>
<feature type="domain" description="MnmE helical" evidence="10">
    <location>
        <begin position="126"/>
        <end position="451"/>
    </location>
</feature>
<comment type="function">
    <text evidence="6">Exhibits a very high intrinsic GTPase hydrolysis rate. Involved in the addition of a carboxymethylaminomethyl (cmnm) group at the wobble position (U34) of certain tRNAs, forming tRNA-cmnm(5)s(2)U34.</text>
</comment>
<evidence type="ECO:0000256" key="6">
    <source>
        <dbReference type="HAMAP-Rule" id="MF_00379"/>
    </source>
</evidence>
<dbReference type="Gene3D" id="1.20.120.430">
    <property type="entry name" value="tRNA modification GTPase MnmE domain 2"/>
    <property type="match status" value="1"/>
</dbReference>
<dbReference type="InterPro" id="IPR027266">
    <property type="entry name" value="TrmE/GcvT-like"/>
</dbReference>
<comment type="caution">
    <text evidence="11">The sequence shown here is derived from an EMBL/GenBank/DDBJ whole genome shotgun (WGS) entry which is preliminary data.</text>
</comment>
<comment type="caution">
    <text evidence="6">Lacks conserved residue(s) required for the propagation of feature annotation.</text>
</comment>
<evidence type="ECO:0000256" key="5">
    <source>
        <dbReference type="ARBA" id="ARBA00023134"/>
    </source>
</evidence>
<feature type="binding site" evidence="6">
    <location>
        <position position="454"/>
    </location>
    <ligand>
        <name>(6S)-5-formyl-5,6,7,8-tetrahydrofolate</name>
        <dbReference type="ChEBI" id="CHEBI:57457"/>
    </ligand>
</feature>
<feature type="binding site" evidence="6">
    <location>
        <begin position="276"/>
        <end position="279"/>
    </location>
    <ligand>
        <name>GTP</name>
        <dbReference type="ChEBI" id="CHEBI:37565"/>
    </ligand>
</feature>
<organism evidence="11 12">
    <name type="scientific">Chitinivibrio alkaliphilus ACht1</name>
    <dbReference type="NCBI Taxonomy" id="1313304"/>
    <lineage>
        <taxon>Bacteria</taxon>
        <taxon>Pseudomonadati</taxon>
        <taxon>Fibrobacterota</taxon>
        <taxon>Chitinivibrionia</taxon>
        <taxon>Chitinivibrionales</taxon>
        <taxon>Chitinivibrionaceae</taxon>
        <taxon>Chitinivibrio</taxon>
    </lineage>
</organism>
<dbReference type="PANTHER" id="PTHR42714">
    <property type="entry name" value="TRNA MODIFICATION GTPASE GTPBP3"/>
    <property type="match status" value="1"/>
</dbReference>
<dbReference type="InterPro" id="IPR018948">
    <property type="entry name" value="GTP-bd_TrmE_N"/>
</dbReference>
<evidence type="ECO:0000259" key="9">
    <source>
        <dbReference type="Pfam" id="PF10396"/>
    </source>
</evidence>
<feature type="binding site" evidence="6">
    <location>
        <position position="84"/>
    </location>
    <ligand>
        <name>(6S)-5-formyl-5,6,7,8-tetrahydrofolate</name>
        <dbReference type="ChEBI" id="CHEBI:57457"/>
    </ligand>
</feature>
<evidence type="ECO:0000256" key="7">
    <source>
        <dbReference type="RuleBase" id="RU003313"/>
    </source>
</evidence>
<feature type="binding site" evidence="6">
    <location>
        <begin position="232"/>
        <end position="237"/>
    </location>
    <ligand>
        <name>GTP</name>
        <dbReference type="ChEBI" id="CHEBI:37565"/>
    </ligand>
</feature>
<protein>
    <recommendedName>
        <fullName evidence="6">tRNA modification GTPase MnmE</fullName>
        <ecNumber evidence="6">3.6.-.-</ecNumber>
    </recommendedName>
</protein>
<dbReference type="Gene3D" id="3.30.1360.120">
    <property type="entry name" value="Probable tRNA modification gtpase trme, domain 1"/>
    <property type="match status" value="1"/>
</dbReference>
<dbReference type="OrthoDB" id="9805918at2"/>
<dbReference type="InterPro" id="IPR031168">
    <property type="entry name" value="G_TrmE"/>
</dbReference>
<keyword evidence="3 6" id="KW-0547">Nucleotide-binding</keyword>
<dbReference type="NCBIfam" id="TIGR00450">
    <property type="entry name" value="mnmE_trmE_thdF"/>
    <property type="match status" value="1"/>
</dbReference>
<reference evidence="11 12" key="1">
    <citation type="journal article" date="2013" name="Environ. Microbiol.">
        <title>Genome analysis of Chitinivibrio alkaliphilus gen. nov., sp. nov., a novel extremely haloalkaliphilic anaerobic chitinolytic bacterium from the candidate phylum Termite Group 3.</title>
        <authorList>
            <person name="Sorokin D.Y."/>
            <person name="Gumerov V.M."/>
            <person name="Rakitin A.L."/>
            <person name="Beletsky A.V."/>
            <person name="Damste J.S."/>
            <person name="Muyzer G."/>
            <person name="Mardanov A.V."/>
            <person name="Ravin N.V."/>
        </authorList>
    </citation>
    <scope>NUCLEOTIDE SEQUENCE [LARGE SCALE GENOMIC DNA]</scope>
    <source>
        <strain evidence="11 12">ACht1</strain>
    </source>
</reference>
<dbReference type="PANTHER" id="PTHR42714:SF2">
    <property type="entry name" value="TRNA MODIFICATION GTPASE GTPBP3, MITOCHONDRIAL"/>
    <property type="match status" value="1"/>
</dbReference>
<keyword evidence="5 6" id="KW-0342">GTP-binding</keyword>
<dbReference type="Proteomes" id="UP000017148">
    <property type="component" value="Unassembled WGS sequence"/>
</dbReference>
<keyword evidence="2 6" id="KW-0819">tRNA processing</keyword>
<sequence>MVSSDTIVALATPRGNAALAVLRISGPDAHALCADFIQEKKRFETASPGQLRRYLLCAKGEVIDEITAVKFSAPRSFTGEDMVELICHGGTTLLERIISLFLSTPLRYADPGEFSRRAFLHGKLDLKKAESIHRLIHAESVQAHKNALAHYLGQERPFFDALKDDIHALLVDMETAIEFSDTDDVGESAAFTERMEHLLQKIHRDFEKELEKRQRLREIDTGVDVCIVGRANAGKSSLLNALLGYDRAIINARKGTTRDIITETRLLGGMRVRFIDTAGLNETTDEIEQEGIRRTQQAIAQSALVVWLVSEDSGCTPSDFSAVSSGMAEVLGVANKCDSPQVESAESFLTKHGVYTCSVSARTGEGVSQLLREIETRIHERYCDVEYETVIGTEREEALVRRIVQELDKIDLGTPMEIQAEYLRSILSHLESIYGKSSPEEVLNDIFGSFCIGK</sequence>
<dbReference type="GO" id="GO:0030488">
    <property type="term" value="P:tRNA methylation"/>
    <property type="evidence" value="ECO:0007669"/>
    <property type="project" value="TreeGrafter"/>
</dbReference>
<evidence type="ECO:0000313" key="11">
    <source>
        <dbReference type="EMBL" id="ERP31809.1"/>
    </source>
</evidence>
<gene>
    <name evidence="6" type="primary">mnmE</name>
    <name evidence="6" type="synonym">trmE</name>
    <name evidence="11" type="ORF">CALK_1255</name>
</gene>
<evidence type="ECO:0000256" key="4">
    <source>
        <dbReference type="ARBA" id="ARBA00022958"/>
    </source>
</evidence>
<dbReference type="HAMAP" id="MF_00379">
    <property type="entry name" value="GTPase_MnmE"/>
    <property type="match status" value="1"/>
</dbReference>